<dbReference type="SMART" id="SM00267">
    <property type="entry name" value="GGDEF"/>
    <property type="match status" value="1"/>
</dbReference>
<dbReference type="NCBIfam" id="TIGR00254">
    <property type="entry name" value="GGDEF"/>
    <property type="match status" value="1"/>
</dbReference>
<keyword evidence="3" id="KW-0472">Membrane</keyword>
<evidence type="ECO:0000256" key="1">
    <source>
        <dbReference type="ARBA" id="ARBA00012528"/>
    </source>
</evidence>
<accession>A0ABV2ITZ8</accession>
<proteinExistence type="predicted"/>
<dbReference type="Gene3D" id="3.30.70.270">
    <property type="match status" value="1"/>
</dbReference>
<dbReference type="RefSeq" id="WP_354554505.1">
    <property type="nucleotide sequence ID" value="NZ_JBEPMB010000001.1"/>
</dbReference>
<feature type="transmembrane region" description="Helical" evidence="3">
    <location>
        <begin position="121"/>
        <end position="139"/>
    </location>
</feature>
<dbReference type="Proteomes" id="UP001549047">
    <property type="component" value="Unassembled WGS sequence"/>
</dbReference>
<dbReference type="CDD" id="cd01949">
    <property type="entry name" value="GGDEF"/>
    <property type="match status" value="1"/>
</dbReference>
<feature type="transmembrane region" description="Helical" evidence="3">
    <location>
        <begin position="90"/>
        <end position="109"/>
    </location>
</feature>
<evidence type="ECO:0000256" key="3">
    <source>
        <dbReference type="SAM" id="Phobius"/>
    </source>
</evidence>
<feature type="transmembrane region" description="Helical" evidence="3">
    <location>
        <begin position="39"/>
        <end position="57"/>
    </location>
</feature>
<evidence type="ECO:0000259" key="4">
    <source>
        <dbReference type="PROSITE" id="PS50887"/>
    </source>
</evidence>
<comment type="catalytic activity">
    <reaction evidence="2">
        <text>2 GTP = 3',3'-c-di-GMP + 2 diphosphate</text>
        <dbReference type="Rhea" id="RHEA:24898"/>
        <dbReference type="ChEBI" id="CHEBI:33019"/>
        <dbReference type="ChEBI" id="CHEBI:37565"/>
        <dbReference type="ChEBI" id="CHEBI:58805"/>
        <dbReference type="EC" id="2.7.7.65"/>
    </reaction>
</comment>
<gene>
    <name evidence="5" type="ORF">ABID16_000266</name>
</gene>
<dbReference type="PANTHER" id="PTHR45138">
    <property type="entry name" value="REGULATORY COMPONENTS OF SENSORY TRANSDUCTION SYSTEM"/>
    <property type="match status" value="1"/>
</dbReference>
<name>A0ABV2ITZ8_9HYPH</name>
<dbReference type="InterPro" id="IPR029787">
    <property type="entry name" value="Nucleotide_cyclase"/>
</dbReference>
<comment type="caution">
    <text evidence="5">The sequence shown here is derived from an EMBL/GenBank/DDBJ whole genome shotgun (WGS) entry which is preliminary data.</text>
</comment>
<feature type="transmembrane region" description="Helical" evidence="3">
    <location>
        <begin position="151"/>
        <end position="171"/>
    </location>
</feature>
<dbReference type="EC" id="2.7.7.65" evidence="1"/>
<keyword evidence="6" id="KW-1185">Reference proteome</keyword>
<dbReference type="PROSITE" id="PS50887">
    <property type="entry name" value="GGDEF"/>
    <property type="match status" value="1"/>
</dbReference>
<keyword evidence="3" id="KW-1133">Transmembrane helix</keyword>
<dbReference type="SUPFAM" id="SSF55073">
    <property type="entry name" value="Nucleotide cyclase"/>
    <property type="match status" value="1"/>
</dbReference>
<feature type="transmembrane region" description="Helical" evidence="3">
    <location>
        <begin position="191"/>
        <end position="211"/>
    </location>
</feature>
<sequence length="422" mass="46006">MDFISVPTIMICIIIAMGSIAMAMCVIWRNDRKETAAGLWALSFVVGCASGLTVAVMGAGSEAAMVVATCLNALCFALSWSGFRAFGKRDVLPSFIIGIPAAVLFLHLMFPALRHDPNNTIILQSAVVTMMALLNAYTLHTGEGNSELSMTKLLVGFLMLHALFHAANMIVTYTHPAPIVAGRVASLWFKLFMLEAFLNVIVIATGALMLIKERSEQRHRIASETDMLTSVANRRAFVHRTELALKDARDGAVLAVIDLDHFKSINDQFGHQAGDRALVEFARTVKNRLPGDVLFGRIGGEEFAVFIPENRDRSAHMLLDDLRRDVENAAIQSQGRPLPLTVSIGGASVAKAGLNFDNLVAAADCALYAAKEEGRNRVAMFSPSMRLLKVLEQDGEKRIGLAEQRVSRRMTRVHTAVKTASQ</sequence>
<evidence type="ECO:0000256" key="2">
    <source>
        <dbReference type="ARBA" id="ARBA00034247"/>
    </source>
</evidence>
<feature type="transmembrane region" description="Helical" evidence="3">
    <location>
        <begin position="63"/>
        <end position="83"/>
    </location>
</feature>
<feature type="domain" description="GGDEF" evidence="4">
    <location>
        <begin position="250"/>
        <end position="383"/>
    </location>
</feature>
<reference evidence="5 6" key="1">
    <citation type="submission" date="2024-06" db="EMBL/GenBank/DDBJ databases">
        <title>Genomic Encyclopedia of Type Strains, Phase IV (KMG-IV): sequencing the most valuable type-strain genomes for metagenomic binning, comparative biology and taxonomic classification.</title>
        <authorList>
            <person name="Goeker M."/>
        </authorList>
    </citation>
    <scope>NUCLEOTIDE SEQUENCE [LARGE SCALE GENOMIC DNA]</scope>
    <source>
        <strain evidence="5 6">DSM 29780</strain>
    </source>
</reference>
<dbReference type="Pfam" id="PF00990">
    <property type="entry name" value="GGDEF"/>
    <property type="match status" value="1"/>
</dbReference>
<evidence type="ECO:0000313" key="6">
    <source>
        <dbReference type="Proteomes" id="UP001549047"/>
    </source>
</evidence>
<dbReference type="InterPro" id="IPR000160">
    <property type="entry name" value="GGDEF_dom"/>
</dbReference>
<dbReference type="InterPro" id="IPR043128">
    <property type="entry name" value="Rev_trsase/Diguanyl_cyclase"/>
</dbReference>
<protein>
    <recommendedName>
        <fullName evidence="1">diguanylate cyclase</fullName>
        <ecNumber evidence="1">2.7.7.65</ecNumber>
    </recommendedName>
</protein>
<keyword evidence="3" id="KW-0812">Transmembrane</keyword>
<dbReference type="PANTHER" id="PTHR45138:SF9">
    <property type="entry name" value="DIGUANYLATE CYCLASE DGCM-RELATED"/>
    <property type="match status" value="1"/>
</dbReference>
<dbReference type="EMBL" id="JBEPMB010000001">
    <property type="protein sequence ID" value="MET3611961.1"/>
    <property type="molecule type" value="Genomic_DNA"/>
</dbReference>
<dbReference type="InterPro" id="IPR050469">
    <property type="entry name" value="Diguanylate_Cyclase"/>
</dbReference>
<organism evidence="5 6">
    <name type="scientific">Rhizobium aquaticum</name>
    <dbReference type="NCBI Taxonomy" id="1549636"/>
    <lineage>
        <taxon>Bacteria</taxon>
        <taxon>Pseudomonadati</taxon>
        <taxon>Pseudomonadota</taxon>
        <taxon>Alphaproteobacteria</taxon>
        <taxon>Hyphomicrobiales</taxon>
        <taxon>Rhizobiaceae</taxon>
        <taxon>Rhizobium/Agrobacterium group</taxon>
        <taxon>Rhizobium</taxon>
    </lineage>
</organism>
<feature type="transmembrane region" description="Helical" evidence="3">
    <location>
        <begin position="6"/>
        <end position="27"/>
    </location>
</feature>
<evidence type="ECO:0000313" key="5">
    <source>
        <dbReference type="EMBL" id="MET3611961.1"/>
    </source>
</evidence>